<evidence type="ECO:0000313" key="2">
    <source>
        <dbReference type="EMBL" id="OCH92557.1"/>
    </source>
</evidence>
<evidence type="ECO:0000256" key="1">
    <source>
        <dbReference type="SAM" id="MobiDB-lite"/>
    </source>
</evidence>
<dbReference type="AlphaFoldDB" id="A0A8E2B4U5"/>
<feature type="compositionally biased region" description="Low complexity" evidence="1">
    <location>
        <begin position="42"/>
        <end position="58"/>
    </location>
</feature>
<name>A0A8E2B4U5_9APHY</name>
<evidence type="ECO:0000313" key="3">
    <source>
        <dbReference type="Proteomes" id="UP000250043"/>
    </source>
</evidence>
<accession>A0A8E2B4U5</accession>
<gene>
    <name evidence="2" type="ORF">OBBRIDRAFT_833342</name>
</gene>
<dbReference type="Proteomes" id="UP000250043">
    <property type="component" value="Unassembled WGS sequence"/>
</dbReference>
<feature type="region of interest" description="Disordered" evidence="1">
    <location>
        <begin position="147"/>
        <end position="228"/>
    </location>
</feature>
<feature type="region of interest" description="Disordered" evidence="1">
    <location>
        <begin position="240"/>
        <end position="286"/>
    </location>
</feature>
<reference evidence="2 3" key="1">
    <citation type="submission" date="2016-07" db="EMBL/GenBank/DDBJ databases">
        <title>Draft genome of the white-rot fungus Obba rivulosa 3A-2.</title>
        <authorList>
            <consortium name="DOE Joint Genome Institute"/>
            <person name="Miettinen O."/>
            <person name="Riley R."/>
            <person name="Acob R."/>
            <person name="Barry K."/>
            <person name="Cullen D."/>
            <person name="De Vries R."/>
            <person name="Hainaut M."/>
            <person name="Hatakka A."/>
            <person name="Henrissat B."/>
            <person name="Hilden K."/>
            <person name="Kuo R."/>
            <person name="Labutti K."/>
            <person name="Lipzen A."/>
            <person name="Makela M.R."/>
            <person name="Sandor L."/>
            <person name="Spatafora J.W."/>
            <person name="Grigoriev I.V."/>
            <person name="Hibbett D.S."/>
        </authorList>
    </citation>
    <scope>NUCLEOTIDE SEQUENCE [LARGE SCALE GENOMIC DNA]</scope>
    <source>
        <strain evidence="2 3">3A-2</strain>
    </source>
</reference>
<dbReference type="OrthoDB" id="3253810at2759"/>
<organism evidence="2 3">
    <name type="scientific">Obba rivulosa</name>
    <dbReference type="NCBI Taxonomy" id="1052685"/>
    <lineage>
        <taxon>Eukaryota</taxon>
        <taxon>Fungi</taxon>
        <taxon>Dikarya</taxon>
        <taxon>Basidiomycota</taxon>
        <taxon>Agaricomycotina</taxon>
        <taxon>Agaricomycetes</taxon>
        <taxon>Polyporales</taxon>
        <taxon>Gelatoporiaceae</taxon>
        <taxon>Obba</taxon>
    </lineage>
</organism>
<sequence length="286" mass="30280">MASAFHLRPIHDGSTSPTASTSTASDRSPPSTAPDPAPPQPNTSAARSRRPLSPSSLRGTSHPMLAAPPPHGSITAPPPDVDLSAPGRDAGPRKYPAPPTGHELMALFPPSPPTTMRPGPTSGFFEREERAFFARKGKEIVRVRIEVDMPQGPDADDAKAKARDPAGARPWPQGPAHPAQGSPSPLHPIPFPHQNARARAAPGPMAAPGAFPGPPPAQPAGVHSPSGLQRAAYPVRSPREHHLGVPAKPLDAHADFRDDTDESWRQPIPPSERRRAGKHTKRVIVK</sequence>
<dbReference type="EMBL" id="KV722367">
    <property type="protein sequence ID" value="OCH92557.1"/>
    <property type="molecule type" value="Genomic_DNA"/>
</dbReference>
<feature type="compositionally biased region" description="Low complexity" evidence="1">
    <location>
        <begin position="197"/>
        <end position="210"/>
    </location>
</feature>
<feature type="compositionally biased region" description="Pro residues" evidence="1">
    <location>
        <begin position="31"/>
        <end position="41"/>
    </location>
</feature>
<feature type="region of interest" description="Disordered" evidence="1">
    <location>
        <begin position="1"/>
        <end position="123"/>
    </location>
</feature>
<protein>
    <submittedName>
        <fullName evidence="2">Uncharacterized protein</fullName>
    </submittedName>
</protein>
<feature type="compositionally biased region" description="Basic residues" evidence="1">
    <location>
        <begin position="275"/>
        <end position="286"/>
    </location>
</feature>
<feature type="compositionally biased region" description="Low complexity" evidence="1">
    <location>
        <begin position="14"/>
        <end position="30"/>
    </location>
</feature>
<feature type="compositionally biased region" description="Basic and acidic residues" evidence="1">
    <location>
        <begin position="156"/>
        <end position="166"/>
    </location>
</feature>
<feature type="compositionally biased region" description="Pro residues" evidence="1">
    <location>
        <begin position="66"/>
        <end position="80"/>
    </location>
</feature>
<proteinExistence type="predicted"/>
<keyword evidence="3" id="KW-1185">Reference proteome</keyword>